<sequence length="386" mass="42120">MKNLLFSITVILILVGCNIQQPSSNFDKNPASANLDISSENQFPDGELNVHFLDVGQADATLFQVAENDKQYVILIDSGDFTGNEVVSYLEEAGLEKINIAIGTHPDADHIGQMDQVLNHFDVDEVWLSGNTSQSDTFQRVLMAISENNVDYVEPRMGESYKLGPLQIDILYPQEISGKANEESISMKITYGEVSFVFTGDAEKKSEKEMIESGAQLQATFLQLGHHGSSTSTSEEFLQAVRPEVAIYSAGNDNSYGHPHEEVVSLIKNSGIALYGTDVDGTVIVTTDGKTYTIKTKKAGQVPAGKTFEQPSEMDIQNKSNGSCIDINTARAEEIEGIVHIGPERAHDLIALRPYYSIEELEKINGIGPARINDIKKEGLACIGGN</sequence>
<dbReference type="PANTHER" id="PTHR30619:SF7">
    <property type="entry name" value="BETA-LACTAMASE DOMAIN PROTEIN"/>
    <property type="match status" value="1"/>
</dbReference>
<dbReference type="Gene3D" id="1.10.150.320">
    <property type="entry name" value="Photosystem II 12 kDa extrinsic protein"/>
    <property type="match status" value="1"/>
</dbReference>
<dbReference type="SUPFAM" id="SSF56281">
    <property type="entry name" value="Metallo-hydrolase/oxidoreductase"/>
    <property type="match status" value="1"/>
</dbReference>
<dbReference type="InterPro" id="IPR010994">
    <property type="entry name" value="RuvA_2-like"/>
</dbReference>
<dbReference type="AlphaFoldDB" id="A0A920BSU6"/>
<dbReference type="InterPro" id="IPR035681">
    <property type="entry name" value="ComA-like_MBL"/>
</dbReference>
<dbReference type="InterPro" id="IPR036866">
    <property type="entry name" value="RibonucZ/Hydroxyglut_hydro"/>
</dbReference>
<dbReference type="CDD" id="cd07731">
    <property type="entry name" value="ComA-like_MBL-fold"/>
    <property type="match status" value="1"/>
</dbReference>
<dbReference type="Gene3D" id="3.60.15.10">
    <property type="entry name" value="Ribonuclease Z/Hydroxyacylglutathione hydrolase-like"/>
    <property type="match status" value="1"/>
</dbReference>
<dbReference type="InterPro" id="IPR052159">
    <property type="entry name" value="Competence_DNA_uptake"/>
</dbReference>
<organism evidence="2 3">
    <name type="scientific">Robertmurraya siralis</name>
    <dbReference type="NCBI Taxonomy" id="77777"/>
    <lineage>
        <taxon>Bacteria</taxon>
        <taxon>Bacillati</taxon>
        <taxon>Bacillota</taxon>
        <taxon>Bacilli</taxon>
        <taxon>Bacillales</taxon>
        <taxon>Bacillaceae</taxon>
        <taxon>Robertmurraya</taxon>
    </lineage>
</organism>
<gene>
    <name evidence="2" type="ORF">J27TS8_10040</name>
</gene>
<dbReference type="Pfam" id="PF00753">
    <property type="entry name" value="Lactamase_B"/>
    <property type="match status" value="1"/>
</dbReference>
<dbReference type="Pfam" id="PF12836">
    <property type="entry name" value="HHH_3"/>
    <property type="match status" value="1"/>
</dbReference>
<dbReference type="EMBL" id="BORC01000001">
    <property type="protein sequence ID" value="GIN61011.1"/>
    <property type="molecule type" value="Genomic_DNA"/>
</dbReference>
<accession>A0A920BSU6</accession>
<keyword evidence="3" id="KW-1185">Reference proteome</keyword>
<dbReference type="Proteomes" id="UP000682111">
    <property type="component" value="Unassembled WGS sequence"/>
</dbReference>
<dbReference type="RefSeq" id="WP_095306285.1">
    <property type="nucleotide sequence ID" value="NZ_BORC01000001.1"/>
</dbReference>
<evidence type="ECO:0000259" key="1">
    <source>
        <dbReference type="Pfam" id="PF00753"/>
    </source>
</evidence>
<dbReference type="SUPFAM" id="SSF47781">
    <property type="entry name" value="RuvA domain 2-like"/>
    <property type="match status" value="1"/>
</dbReference>
<protein>
    <submittedName>
        <fullName evidence="2">Competence protein ComEC</fullName>
    </submittedName>
</protein>
<dbReference type="PANTHER" id="PTHR30619">
    <property type="entry name" value="DNA INTERNALIZATION/COMPETENCE PROTEIN COMEC/REC2"/>
    <property type="match status" value="1"/>
</dbReference>
<comment type="caution">
    <text evidence="2">The sequence shown here is derived from an EMBL/GenBank/DDBJ whole genome shotgun (WGS) entry which is preliminary data.</text>
</comment>
<dbReference type="PROSITE" id="PS51257">
    <property type="entry name" value="PROKAR_LIPOPROTEIN"/>
    <property type="match status" value="1"/>
</dbReference>
<dbReference type="InterPro" id="IPR001279">
    <property type="entry name" value="Metallo-B-lactamas"/>
</dbReference>
<feature type="domain" description="Metallo-beta-lactamase" evidence="1">
    <location>
        <begin position="54"/>
        <end position="251"/>
    </location>
</feature>
<name>A0A920BSU6_9BACI</name>
<proteinExistence type="predicted"/>
<reference evidence="2" key="1">
    <citation type="submission" date="2021-03" db="EMBL/GenBank/DDBJ databases">
        <title>Antimicrobial resistance genes in bacteria isolated from Japanese honey, and their potential for conferring macrolide and lincosamide resistance in the American foulbrood pathogen Paenibacillus larvae.</title>
        <authorList>
            <person name="Okamoto M."/>
            <person name="Kumagai M."/>
            <person name="Kanamori H."/>
            <person name="Takamatsu D."/>
        </authorList>
    </citation>
    <scope>NUCLEOTIDE SEQUENCE</scope>
    <source>
        <strain evidence="2">J27TS8</strain>
    </source>
</reference>
<evidence type="ECO:0000313" key="2">
    <source>
        <dbReference type="EMBL" id="GIN61011.1"/>
    </source>
</evidence>
<evidence type="ECO:0000313" key="3">
    <source>
        <dbReference type="Proteomes" id="UP000682111"/>
    </source>
</evidence>